<feature type="compositionally biased region" description="Basic and acidic residues" evidence="1">
    <location>
        <begin position="282"/>
        <end position="301"/>
    </location>
</feature>
<keyword evidence="3" id="KW-1185">Reference proteome</keyword>
<evidence type="ECO:0000313" key="3">
    <source>
        <dbReference type="Proteomes" id="UP001159363"/>
    </source>
</evidence>
<organism evidence="2 3">
    <name type="scientific">Dryococelus australis</name>
    <dbReference type="NCBI Taxonomy" id="614101"/>
    <lineage>
        <taxon>Eukaryota</taxon>
        <taxon>Metazoa</taxon>
        <taxon>Ecdysozoa</taxon>
        <taxon>Arthropoda</taxon>
        <taxon>Hexapoda</taxon>
        <taxon>Insecta</taxon>
        <taxon>Pterygota</taxon>
        <taxon>Neoptera</taxon>
        <taxon>Polyneoptera</taxon>
        <taxon>Phasmatodea</taxon>
        <taxon>Verophasmatodea</taxon>
        <taxon>Anareolatae</taxon>
        <taxon>Phasmatidae</taxon>
        <taxon>Eurycanthinae</taxon>
        <taxon>Dryococelus</taxon>
    </lineage>
</organism>
<feature type="region of interest" description="Disordered" evidence="1">
    <location>
        <begin position="273"/>
        <end position="301"/>
    </location>
</feature>
<evidence type="ECO:0000313" key="2">
    <source>
        <dbReference type="EMBL" id="KAJ8893637.1"/>
    </source>
</evidence>
<dbReference type="Proteomes" id="UP001159363">
    <property type="component" value="Chromosome 2"/>
</dbReference>
<sequence length="375" mass="42166">MVLQQDQFAGTSSINLLQLIGWRSTDTPMHLPWLLVGCGKTSGPASRWRLFIHVPNRWLVEGYTPAGPPDFRKWESYRTMSLICGFSRDLPFSPPLYSGAAPFLPHFTLIGSQYRGVKSRPNLSIQLRYDGNTSRFVGRSDEALGVRVSVARIAPSLLHLGRAVASALASHQGDPGLIPGKFAPEFSHAGIVLDDAACRRAFSGYSRFPRPCIPAPLHPRVSFHVTFRNDEHILVPDGATRRLVSELAVGQKRLPPLPPSRVTQLELTCAHPRLPRPLATSTEERNRGDQHHDKSREVTDRSRRHDNFLWKGLWRRGAGITVANDRPRSLRVKQRVSCTSRPHERQNDLARKCQDFALVTAYELRNFVDQQSLQS</sequence>
<name>A0ABQ9IAF4_9NEOP</name>
<dbReference type="EMBL" id="JARBHB010000002">
    <property type="protein sequence ID" value="KAJ8893637.1"/>
    <property type="molecule type" value="Genomic_DNA"/>
</dbReference>
<reference evidence="2 3" key="1">
    <citation type="submission" date="2023-02" db="EMBL/GenBank/DDBJ databases">
        <title>LHISI_Scaffold_Assembly.</title>
        <authorList>
            <person name="Stuart O.P."/>
            <person name="Cleave R."/>
            <person name="Magrath M.J.L."/>
            <person name="Mikheyev A.S."/>
        </authorList>
    </citation>
    <scope>NUCLEOTIDE SEQUENCE [LARGE SCALE GENOMIC DNA]</scope>
    <source>
        <strain evidence="2">Daus_M_001</strain>
        <tissue evidence="2">Leg muscle</tissue>
    </source>
</reference>
<accession>A0ABQ9IAF4</accession>
<comment type="caution">
    <text evidence="2">The sequence shown here is derived from an EMBL/GenBank/DDBJ whole genome shotgun (WGS) entry which is preliminary data.</text>
</comment>
<gene>
    <name evidence="2" type="ORF">PR048_006237</name>
</gene>
<evidence type="ECO:0000256" key="1">
    <source>
        <dbReference type="SAM" id="MobiDB-lite"/>
    </source>
</evidence>
<proteinExistence type="predicted"/>
<protein>
    <submittedName>
        <fullName evidence="2">Uncharacterized protein</fullName>
    </submittedName>
</protein>